<gene>
    <name evidence="2" type="ORF">ACFSOY_07670</name>
</gene>
<organism evidence="2 3">
    <name type="scientific">Tumebacillus lipolyticus</name>
    <dbReference type="NCBI Taxonomy" id="1280370"/>
    <lineage>
        <taxon>Bacteria</taxon>
        <taxon>Bacillati</taxon>
        <taxon>Bacillota</taxon>
        <taxon>Bacilli</taxon>
        <taxon>Bacillales</taxon>
        <taxon>Alicyclobacillaceae</taxon>
        <taxon>Tumebacillus</taxon>
    </lineage>
</organism>
<dbReference type="Gene3D" id="3.10.180.10">
    <property type="entry name" value="2,3-Dihydroxybiphenyl 1,2-Dioxygenase, domain 1"/>
    <property type="match status" value="1"/>
</dbReference>
<dbReference type="InterPro" id="IPR004360">
    <property type="entry name" value="Glyas_Fos-R_dOase_dom"/>
</dbReference>
<name>A0ABW4ZWH5_9BACL</name>
<accession>A0ABW4ZWH5</accession>
<sequence length="124" mass="13781">MNFTYAGIDHVQLAAPRGCEAAARQFFGELLGMAELVKPPALQARGGAWFACGAQQIHIGVEADFAPAKKAHPAFVVQNLDALIARLETRGVTYRIDTAIEERKRFFMDDPWGNRLEFMEEEGK</sequence>
<evidence type="ECO:0000259" key="1">
    <source>
        <dbReference type="PROSITE" id="PS51819"/>
    </source>
</evidence>
<dbReference type="SUPFAM" id="SSF54593">
    <property type="entry name" value="Glyoxalase/Bleomycin resistance protein/Dihydroxybiphenyl dioxygenase"/>
    <property type="match status" value="1"/>
</dbReference>
<dbReference type="InterPro" id="IPR029068">
    <property type="entry name" value="Glyas_Bleomycin-R_OHBP_Dase"/>
</dbReference>
<protein>
    <submittedName>
        <fullName evidence="2">VOC family protein</fullName>
    </submittedName>
</protein>
<proteinExistence type="predicted"/>
<dbReference type="Pfam" id="PF00903">
    <property type="entry name" value="Glyoxalase"/>
    <property type="match status" value="1"/>
</dbReference>
<evidence type="ECO:0000313" key="2">
    <source>
        <dbReference type="EMBL" id="MFD2169869.1"/>
    </source>
</evidence>
<dbReference type="RefSeq" id="WP_386045350.1">
    <property type="nucleotide sequence ID" value="NZ_JBHUIO010000005.1"/>
</dbReference>
<keyword evidence="3" id="KW-1185">Reference proteome</keyword>
<dbReference type="PANTHER" id="PTHR39175">
    <property type="entry name" value="FAMILY PROTEIN, PUTATIVE (AFU_ORTHOLOGUE AFUA_3G15060)-RELATED"/>
    <property type="match status" value="1"/>
</dbReference>
<feature type="domain" description="VOC" evidence="1">
    <location>
        <begin position="7"/>
        <end position="121"/>
    </location>
</feature>
<dbReference type="PANTHER" id="PTHR39175:SF1">
    <property type="entry name" value="FAMILY PROTEIN, PUTATIVE (AFU_ORTHOLOGUE AFUA_3G15060)-RELATED"/>
    <property type="match status" value="1"/>
</dbReference>
<comment type="caution">
    <text evidence="2">The sequence shown here is derived from an EMBL/GenBank/DDBJ whole genome shotgun (WGS) entry which is preliminary data.</text>
</comment>
<reference evidence="3" key="1">
    <citation type="journal article" date="2019" name="Int. J. Syst. Evol. Microbiol.">
        <title>The Global Catalogue of Microorganisms (GCM) 10K type strain sequencing project: providing services to taxonomists for standard genome sequencing and annotation.</title>
        <authorList>
            <consortium name="The Broad Institute Genomics Platform"/>
            <consortium name="The Broad Institute Genome Sequencing Center for Infectious Disease"/>
            <person name="Wu L."/>
            <person name="Ma J."/>
        </authorList>
    </citation>
    <scope>NUCLEOTIDE SEQUENCE [LARGE SCALE GENOMIC DNA]</scope>
    <source>
        <strain evidence="3">CGMCC 1.13574</strain>
    </source>
</reference>
<dbReference type="Proteomes" id="UP001597343">
    <property type="component" value="Unassembled WGS sequence"/>
</dbReference>
<dbReference type="InterPro" id="IPR037523">
    <property type="entry name" value="VOC_core"/>
</dbReference>
<dbReference type="PROSITE" id="PS51819">
    <property type="entry name" value="VOC"/>
    <property type="match status" value="1"/>
</dbReference>
<evidence type="ECO:0000313" key="3">
    <source>
        <dbReference type="Proteomes" id="UP001597343"/>
    </source>
</evidence>
<dbReference type="EMBL" id="JBHUIO010000005">
    <property type="protein sequence ID" value="MFD2169869.1"/>
    <property type="molecule type" value="Genomic_DNA"/>
</dbReference>